<dbReference type="EMBL" id="CP159510">
    <property type="protein sequence ID" value="XCJ17889.1"/>
    <property type="molecule type" value="Genomic_DNA"/>
</dbReference>
<feature type="transmembrane region" description="Helical" evidence="1">
    <location>
        <begin position="119"/>
        <end position="143"/>
    </location>
</feature>
<reference evidence="2" key="1">
    <citation type="submission" date="2024-06" db="EMBL/GenBank/DDBJ databases">
        <authorList>
            <person name="Fan A."/>
            <person name="Zhang F.Y."/>
            <person name="Zhang L."/>
        </authorList>
    </citation>
    <scope>NUCLEOTIDE SEQUENCE</scope>
    <source>
        <strain evidence="2">Y61</strain>
    </source>
</reference>
<feature type="transmembrane region" description="Helical" evidence="1">
    <location>
        <begin position="31"/>
        <end position="48"/>
    </location>
</feature>
<gene>
    <name evidence="2" type="ORF">ABNN70_05305</name>
</gene>
<proteinExistence type="predicted"/>
<feature type="transmembrane region" description="Helical" evidence="1">
    <location>
        <begin position="366"/>
        <end position="388"/>
    </location>
</feature>
<dbReference type="RefSeq" id="WP_353948974.1">
    <property type="nucleotide sequence ID" value="NZ_CP159510.1"/>
</dbReference>
<keyword evidence="2" id="KW-0436">Ligase</keyword>
<protein>
    <submittedName>
        <fullName evidence="2">O-antigen ligase family protein</fullName>
    </submittedName>
</protein>
<name>A0AAU8II17_9BACL</name>
<organism evidence="2">
    <name type="scientific">Sporolactobacillus sp. Y61</name>
    <dbReference type="NCBI Taxonomy" id="3160863"/>
    <lineage>
        <taxon>Bacteria</taxon>
        <taxon>Bacillati</taxon>
        <taxon>Bacillota</taxon>
        <taxon>Bacilli</taxon>
        <taxon>Bacillales</taxon>
        <taxon>Sporolactobacillaceae</taxon>
        <taxon>Sporolactobacillus</taxon>
    </lineage>
</organism>
<feature type="transmembrane region" description="Helical" evidence="1">
    <location>
        <begin position="228"/>
        <end position="247"/>
    </location>
</feature>
<feature type="transmembrane region" description="Helical" evidence="1">
    <location>
        <begin position="297"/>
        <end position="315"/>
    </location>
</feature>
<accession>A0AAU8II17</accession>
<keyword evidence="1" id="KW-0812">Transmembrane</keyword>
<dbReference type="GO" id="GO:0016874">
    <property type="term" value="F:ligase activity"/>
    <property type="evidence" value="ECO:0007669"/>
    <property type="project" value="UniProtKB-KW"/>
</dbReference>
<feature type="transmembrane region" description="Helical" evidence="1">
    <location>
        <begin position="55"/>
        <end position="74"/>
    </location>
</feature>
<feature type="transmembrane region" description="Helical" evidence="1">
    <location>
        <begin position="189"/>
        <end position="222"/>
    </location>
</feature>
<dbReference type="Pfam" id="PF13425">
    <property type="entry name" value="O-antigen_lig"/>
    <property type="match status" value="1"/>
</dbReference>
<keyword evidence="1" id="KW-1133">Transmembrane helix</keyword>
<dbReference type="InterPro" id="IPR049504">
    <property type="entry name" value="O-antigen_lig"/>
</dbReference>
<sequence length="418" mass="48645">MKKRLLALIIIFYPILDIIYSINTNVLKINLPVNQFLRLLILVYLITFIKKKKQLILLSILLFFLVCGEVFYKIMDISQNNIFDNLSYILKLLFFVIVIFSFENILRRKILAAEDIFKYIIWSTYIITISILISPLGIGFHTYSSTVPRFGYKGLFVVHNAVTATLLIINPLCLYMWYKFKKKIYIINYILIILSLIMLGTKSGLVGTFFVLAIEVICYMTVTKWTKWKTLVSSCIIVFGTTMLFFFKNPILHFIDMQRNLLQTLGGNNLYSYLVSNRNLQIYYVENYLNKLSYPNILFWLFGLGFSTVNSVIHLGKSDFMIMEMDFYGILFYSGIFVTVFITSIILIRVYASIRLMTKNWFDPKYLNLLLSIFMGITHSFFGGHVIYEAMSALYFGAVLAVSKVEYEVVAEENKIYS</sequence>
<keyword evidence="1" id="KW-0472">Membrane</keyword>
<feature type="transmembrane region" description="Helical" evidence="1">
    <location>
        <begin position="155"/>
        <end position="177"/>
    </location>
</feature>
<dbReference type="AlphaFoldDB" id="A0AAU8II17"/>
<evidence type="ECO:0000256" key="1">
    <source>
        <dbReference type="SAM" id="Phobius"/>
    </source>
</evidence>
<feature type="transmembrane region" description="Helical" evidence="1">
    <location>
        <begin position="327"/>
        <end position="354"/>
    </location>
</feature>
<feature type="transmembrane region" description="Helical" evidence="1">
    <location>
        <begin position="86"/>
        <end position="107"/>
    </location>
</feature>
<evidence type="ECO:0000313" key="2">
    <source>
        <dbReference type="EMBL" id="XCJ17889.1"/>
    </source>
</evidence>